<proteinExistence type="predicted"/>
<protein>
    <submittedName>
        <fullName evidence="2">Predicted nicotinamide N-methyase</fullName>
    </submittedName>
</protein>
<dbReference type="CDD" id="cd02440">
    <property type="entry name" value="AdoMet_MTases"/>
    <property type="match status" value="1"/>
</dbReference>
<feature type="region of interest" description="Disordered" evidence="1">
    <location>
        <begin position="1"/>
        <end position="24"/>
    </location>
</feature>
<organism evidence="2 3">
    <name type="scientific">Pseudonocardia ammonioxydans</name>
    <dbReference type="NCBI Taxonomy" id="260086"/>
    <lineage>
        <taxon>Bacteria</taxon>
        <taxon>Bacillati</taxon>
        <taxon>Actinomycetota</taxon>
        <taxon>Actinomycetes</taxon>
        <taxon>Pseudonocardiales</taxon>
        <taxon>Pseudonocardiaceae</taxon>
        <taxon>Pseudonocardia</taxon>
    </lineage>
</organism>
<evidence type="ECO:0000256" key="1">
    <source>
        <dbReference type="SAM" id="MobiDB-lite"/>
    </source>
</evidence>
<dbReference type="RefSeq" id="WP_093349906.1">
    <property type="nucleotide sequence ID" value="NZ_FOUY01000029.1"/>
</dbReference>
<dbReference type="PANTHER" id="PTHR14614:SF132">
    <property type="entry name" value="PROTEIN-LYSINE METHYLTRANSFERASE C42C1.13"/>
    <property type="match status" value="1"/>
</dbReference>
<sequence length="232" mass="25108">MTPQTATGRTTAATGEGVHRPGAEPWADVVAGTLPLPQGRVEFVHPRESMDLLDERDAGADDQEYPPYWAELWPSGVELAYAVAEEVRPGASVLELGCGLGLPGIAAALAGGRVLATDRSRDAIAFTRENARRSGAELATAQCSWTPGDRLVDGGPWDLVLGADVLYNRRNVEELLELLPQLVDDRTEVVVADPGRPQADEFVTAARSSWATVEVDDSRTPSVKLLRMRRRR</sequence>
<name>A0A1I5E7V9_PSUAM</name>
<gene>
    <name evidence="2" type="ORF">SAMN05216207_102977</name>
</gene>
<dbReference type="InterPro" id="IPR029063">
    <property type="entry name" value="SAM-dependent_MTases_sf"/>
</dbReference>
<keyword evidence="3" id="KW-1185">Reference proteome</keyword>
<dbReference type="InterPro" id="IPR019410">
    <property type="entry name" value="Methyltransf_16"/>
</dbReference>
<dbReference type="Proteomes" id="UP000199614">
    <property type="component" value="Unassembled WGS sequence"/>
</dbReference>
<dbReference type="PANTHER" id="PTHR14614">
    <property type="entry name" value="HEPATOCELLULAR CARCINOMA-ASSOCIATED ANTIGEN"/>
    <property type="match status" value="1"/>
</dbReference>
<dbReference type="STRING" id="260086.SAMN05216207_102977"/>
<accession>A0A1I5E7V9</accession>
<evidence type="ECO:0000313" key="3">
    <source>
        <dbReference type="Proteomes" id="UP000199614"/>
    </source>
</evidence>
<dbReference type="OrthoDB" id="264333at2"/>
<reference evidence="2 3" key="1">
    <citation type="submission" date="2016-10" db="EMBL/GenBank/DDBJ databases">
        <authorList>
            <person name="de Groot N.N."/>
        </authorList>
    </citation>
    <scope>NUCLEOTIDE SEQUENCE [LARGE SCALE GENOMIC DNA]</scope>
    <source>
        <strain evidence="2 3">CGMCC 4.1877</strain>
    </source>
</reference>
<dbReference type="Gene3D" id="3.40.50.150">
    <property type="entry name" value="Vaccinia Virus protein VP39"/>
    <property type="match status" value="1"/>
</dbReference>
<dbReference type="SUPFAM" id="SSF53335">
    <property type="entry name" value="S-adenosyl-L-methionine-dependent methyltransferases"/>
    <property type="match status" value="1"/>
</dbReference>
<dbReference type="AlphaFoldDB" id="A0A1I5E7V9"/>
<evidence type="ECO:0000313" key="2">
    <source>
        <dbReference type="EMBL" id="SFO07698.1"/>
    </source>
</evidence>
<feature type="compositionally biased region" description="Low complexity" evidence="1">
    <location>
        <begin position="1"/>
        <end position="16"/>
    </location>
</feature>
<dbReference type="EMBL" id="FOUY01000029">
    <property type="protein sequence ID" value="SFO07698.1"/>
    <property type="molecule type" value="Genomic_DNA"/>
</dbReference>
<dbReference type="Pfam" id="PF10294">
    <property type="entry name" value="Methyltransf_16"/>
    <property type="match status" value="1"/>
</dbReference>